<evidence type="ECO:0000256" key="5">
    <source>
        <dbReference type="SAM" id="MobiDB-lite"/>
    </source>
</evidence>
<dbReference type="PANTHER" id="PTHR33680:SF1">
    <property type="entry name" value="OS05G0489500 PROTEIN"/>
    <property type="match status" value="1"/>
</dbReference>
<comment type="caution">
    <text evidence="7">The sequence shown here is derived from an EMBL/GenBank/DDBJ whole genome shotgun (WGS) entry which is preliminary data.</text>
</comment>
<feature type="region of interest" description="Disordered" evidence="5">
    <location>
        <begin position="96"/>
        <end position="131"/>
    </location>
</feature>
<evidence type="ECO:0000256" key="3">
    <source>
        <dbReference type="ARBA" id="ARBA00022833"/>
    </source>
</evidence>
<dbReference type="PROSITE" id="PS51999">
    <property type="entry name" value="ZF_GRF"/>
    <property type="match status" value="1"/>
</dbReference>
<accession>A0ABN7PHP2</accession>
<keyword evidence="2 4" id="KW-0863">Zinc-finger</keyword>
<evidence type="ECO:0000256" key="2">
    <source>
        <dbReference type="ARBA" id="ARBA00022771"/>
    </source>
</evidence>
<dbReference type="EMBL" id="CAJPIN010051771">
    <property type="protein sequence ID" value="CAG2066226.1"/>
    <property type="molecule type" value="Genomic_DNA"/>
</dbReference>
<reference evidence="7" key="1">
    <citation type="submission" date="2021-03" db="EMBL/GenBank/DDBJ databases">
        <authorList>
            <person name="Tran Van P."/>
        </authorList>
    </citation>
    <scope>NUCLEOTIDE SEQUENCE</scope>
</reference>
<feature type="region of interest" description="Disordered" evidence="5">
    <location>
        <begin position="1"/>
        <end position="40"/>
    </location>
</feature>
<protein>
    <recommendedName>
        <fullName evidence="6">GRF-type domain-containing protein</fullName>
    </recommendedName>
</protein>
<dbReference type="InterPro" id="IPR010666">
    <property type="entry name" value="Znf_GRF"/>
</dbReference>
<evidence type="ECO:0000313" key="8">
    <source>
        <dbReference type="Proteomes" id="UP001153148"/>
    </source>
</evidence>
<evidence type="ECO:0000313" key="7">
    <source>
        <dbReference type="EMBL" id="CAG2066226.1"/>
    </source>
</evidence>
<keyword evidence="3" id="KW-0862">Zinc</keyword>
<feature type="non-terminal residue" evidence="7">
    <location>
        <position position="173"/>
    </location>
</feature>
<evidence type="ECO:0000256" key="4">
    <source>
        <dbReference type="PROSITE-ProRule" id="PRU01343"/>
    </source>
</evidence>
<feature type="compositionally biased region" description="Gly residues" evidence="5">
    <location>
        <begin position="96"/>
        <end position="114"/>
    </location>
</feature>
<organism evidence="7 8">
    <name type="scientific">Timema podura</name>
    <name type="common">Walking stick</name>
    <dbReference type="NCBI Taxonomy" id="61482"/>
    <lineage>
        <taxon>Eukaryota</taxon>
        <taxon>Metazoa</taxon>
        <taxon>Ecdysozoa</taxon>
        <taxon>Arthropoda</taxon>
        <taxon>Hexapoda</taxon>
        <taxon>Insecta</taxon>
        <taxon>Pterygota</taxon>
        <taxon>Neoptera</taxon>
        <taxon>Polyneoptera</taxon>
        <taxon>Phasmatodea</taxon>
        <taxon>Timematodea</taxon>
        <taxon>Timematoidea</taxon>
        <taxon>Timematidae</taxon>
        <taxon>Timema</taxon>
    </lineage>
</organism>
<dbReference type="PANTHER" id="PTHR33680">
    <property type="entry name" value="OS07G0190500 PROTEIN"/>
    <property type="match status" value="1"/>
</dbReference>
<dbReference type="Pfam" id="PF06839">
    <property type="entry name" value="Zn_ribbon_GRF"/>
    <property type="match status" value="1"/>
</dbReference>
<keyword evidence="8" id="KW-1185">Reference proteome</keyword>
<feature type="domain" description="GRF-type" evidence="6">
    <location>
        <begin position="44"/>
        <end position="86"/>
    </location>
</feature>
<gene>
    <name evidence="7" type="ORF">TPAB3V08_LOCUS13169</name>
</gene>
<sequence>MWADSVEDNRQDGGRPLATANNVPRQPPARQGGNIAEGGDDVLCRCEEPTKRLTVQKEGPNKGRTFYACAKGQNNGCNFFQWGDEVPPRDINWSGGDTGMSGGRGGWTRGGGAGKSRRGAGRAGPSMDTEKKKRKCGVCGMEGLLPYQNLSPPAGPISSFRFYILKLHLLSLS</sequence>
<dbReference type="Proteomes" id="UP001153148">
    <property type="component" value="Unassembled WGS sequence"/>
</dbReference>
<evidence type="ECO:0000256" key="1">
    <source>
        <dbReference type="ARBA" id="ARBA00022723"/>
    </source>
</evidence>
<proteinExistence type="predicted"/>
<name>A0ABN7PHP2_TIMPD</name>
<keyword evidence="1" id="KW-0479">Metal-binding</keyword>
<evidence type="ECO:0000259" key="6">
    <source>
        <dbReference type="PROSITE" id="PS51999"/>
    </source>
</evidence>